<comment type="caution">
    <text evidence="3">The sequence shown here is derived from an EMBL/GenBank/DDBJ whole genome shotgun (WGS) entry which is preliminary data.</text>
</comment>
<sequence>MLVYAILIVDMQAGMLAGAPKHDLAGVVARINALTAMVRGSGGRAVWIRHCGQPGDGFEPGSPGWEFLPELLRAPEDAEIGKTLNDAYAGTGLAALLRELTPSRVLVCGWATDFCVDSTVRSTVSHGFAAVVPSDAHTLSDRPHLPAPAVIRHHNWLWSELIADPPVRVLPTNELLAEASPPHQVRG</sequence>
<proteinExistence type="predicted"/>
<dbReference type="GO" id="GO:0016787">
    <property type="term" value="F:hydrolase activity"/>
    <property type="evidence" value="ECO:0007669"/>
    <property type="project" value="UniProtKB-KW"/>
</dbReference>
<name>K2J501_9PROT</name>
<dbReference type="Gene3D" id="3.40.50.850">
    <property type="entry name" value="Isochorismatase-like"/>
    <property type="match status" value="1"/>
</dbReference>
<protein>
    <submittedName>
        <fullName evidence="3">Isochorismatase hydrolase</fullName>
    </submittedName>
</protein>
<dbReference type="PANTHER" id="PTHR43540:SF1">
    <property type="entry name" value="ISOCHORISMATASE HYDROLASE"/>
    <property type="match status" value="1"/>
</dbReference>
<evidence type="ECO:0000259" key="2">
    <source>
        <dbReference type="Pfam" id="PF00857"/>
    </source>
</evidence>
<keyword evidence="1 3" id="KW-0378">Hydrolase</keyword>
<dbReference type="eggNOG" id="COG1335">
    <property type="taxonomic scope" value="Bacteria"/>
</dbReference>
<accession>K2J501</accession>
<dbReference type="Pfam" id="PF00857">
    <property type="entry name" value="Isochorismatase"/>
    <property type="match status" value="1"/>
</dbReference>
<dbReference type="InterPro" id="IPR000868">
    <property type="entry name" value="Isochorismatase-like_dom"/>
</dbReference>
<dbReference type="InterPro" id="IPR050272">
    <property type="entry name" value="Isochorismatase-like_hydrls"/>
</dbReference>
<dbReference type="AlphaFoldDB" id="K2J501"/>
<dbReference type="STRING" id="1207063.P24_03735"/>
<evidence type="ECO:0000256" key="1">
    <source>
        <dbReference type="ARBA" id="ARBA00022801"/>
    </source>
</evidence>
<feature type="domain" description="Isochorismatase-like" evidence="2">
    <location>
        <begin position="5"/>
        <end position="140"/>
    </location>
</feature>
<dbReference type="Proteomes" id="UP000006746">
    <property type="component" value="Unassembled WGS sequence"/>
</dbReference>
<evidence type="ECO:0000313" key="4">
    <source>
        <dbReference type="Proteomes" id="UP000006746"/>
    </source>
</evidence>
<keyword evidence="4" id="KW-1185">Reference proteome</keyword>
<organism evidence="3 4">
    <name type="scientific">Oceanibaculum indicum P24</name>
    <dbReference type="NCBI Taxonomy" id="1207063"/>
    <lineage>
        <taxon>Bacteria</taxon>
        <taxon>Pseudomonadati</taxon>
        <taxon>Pseudomonadota</taxon>
        <taxon>Alphaproteobacteria</taxon>
        <taxon>Rhodospirillales</taxon>
        <taxon>Oceanibaculaceae</taxon>
        <taxon>Oceanibaculum</taxon>
    </lineage>
</organism>
<dbReference type="EMBL" id="AMRL01000003">
    <property type="protein sequence ID" value="EKE78106.1"/>
    <property type="molecule type" value="Genomic_DNA"/>
</dbReference>
<dbReference type="PANTHER" id="PTHR43540">
    <property type="entry name" value="PEROXYUREIDOACRYLATE/UREIDOACRYLATE AMIDOHYDROLASE-RELATED"/>
    <property type="match status" value="1"/>
</dbReference>
<dbReference type="InterPro" id="IPR036380">
    <property type="entry name" value="Isochorismatase-like_sf"/>
</dbReference>
<evidence type="ECO:0000313" key="3">
    <source>
        <dbReference type="EMBL" id="EKE78106.1"/>
    </source>
</evidence>
<dbReference type="SUPFAM" id="SSF52499">
    <property type="entry name" value="Isochorismatase-like hydrolases"/>
    <property type="match status" value="1"/>
</dbReference>
<dbReference type="RefSeq" id="WP_008943363.1">
    <property type="nucleotide sequence ID" value="NZ_AMRL01000003.1"/>
</dbReference>
<gene>
    <name evidence="3" type="ORF">P24_03735</name>
</gene>
<reference evidence="3 4" key="1">
    <citation type="journal article" date="2012" name="J. Bacteriol.">
        <title>Genome Sequence of Oceanibaculum indicum Type Strain P24.</title>
        <authorList>
            <person name="Lai Q."/>
            <person name="Shao Z."/>
        </authorList>
    </citation>
    <scope>NUCLEOTIDE SEQUENCE [LARGE SCALE GENOMIC DNA]</scope>
    <source>
        <strain evidence="3 4">P24</strain>
    </source>
</reference>